<reference evidence="1 2" key="1">
    <citation type="submission" date="2024-01" db="EMBL/GenBank/DDBJ databases">
        <authorList>
            <person name="Allen C."/>
            <person name="Tagirdzhanova G."/>
        </authorList>
    </citation>
    <scope>NUCLEOTIDE SEQUENCE [LARGE SCALE GENOMIC DNA]</scope>
    <source>
        <strain evidence="1 2">CBS 119000</strain>
    </source>
</reference>
<protein>
    <submittedName>
        <fullName evidence="1">Uncharacterized protein</fullName>
    </submittedName>
</protein>
<evidence type="ECO:0000313" key="1">
    <source>
        <dbReference type="EMBL" id="CAK7275632.1"/>
    </source>
</evidence>
<keyword evidence="2" id="KW-1185">Reference proteome</keyword>
<dbReference type="Proteomes" id="UP001642502">
    <property type="component" value="Unassembled WGS sequence"/>
</dbReference>
<dbReference type="EMBL" id="CAWUON010000354">
    <property type="protein sequence ID" value="CAK7275632.1"/>
    <property type="molecule type" value="Genomic_DNA"/>
</dbReference>
<evidence type="ECO:0000313" key="2">
    <source>
        <dbReference type="Proteomes" id="UP001642502"/>
    </source>
</evidence>
<gene>
    <name evidence="1" type="ORF">SEPCBS119000_006770</name>
</gene>
<name>A0ABP0E5D8_9PEZI</name>
<feature type="non-terminal residue" evidence="1">
    <location>
        <position position="74"/>
    </location>
</feature>
<proteinExistence type="predicted"/>
<organism evidence="1 2">
    <name type="scientific">Sporothrix epigloea</name>
    <dbReference type="NCBI Taxonomy" id="1892477"/>
    <lineage>
        <taxon>Eukaryota</taxon>
        <taxon>Fungi</taxon>
        <taxon>Dikarya</taxon>
        <taxon>Ascomycota</taxon>
        <taxon>Pezizomycotina</taxon>
        <taxon>Sordariomycetes</taxon>
        <taxon>Sordariomycetidae</taxon>
        <taxon>Ophiostomatales</taxon>
        <taxon>Ophiostomataceae</taxon>
        <taxon>Sporothrix</taxon>
    </lineage>
</organism>
<accession>A0ABP0E5D8</accession>
<comment type="caution">
    <text evidence="1">The sequence shown here is derived from an EMBL/GenBank/DDBJ whole genome shotgun (WGS) entry which is preliminary data.</text>
</comment>
<sequence length="74" mass="8013">MEIDGGTDAVMALLGQIQQEARKKAADDDMRLRSLEAENKKRAEATEAALSDALAELRVLRGLNSATLLGTFPR</sequence>